<organism evidence="2 3">
    <name type="scientific">Gossypium arboreum</name>
    <name type="common">Tree cotton</name>
    <name type="synonym">Gossypium nanking</name>
    <dbReference type="NCBI Taxonomy" id="29729"/>
    <lineage>
        <taxon>Eukaryota</taxon>
        <taxon>Viridiplantae</taxon>
        <taxon>Streptophyta</taxon>
        <taxon>Embryophyta</taxon>
        <taxon>Tracheophyta</taxon>
        <taxon>Spermatophyta</taxon>
        <taxon>Magnoliopsida</taxon>
        <taxon>eudicotyledons</taxon>
        <taxon>Gunneridae</taxon>
        <taxon>Pentapetalae</taxon>
        <taxon>rosids</taxon>
        <taxon>malvids</taxon>
        <taxon>Malvales</taxon>
        <taxon>Malvaceae</taxon>
        <taxon>Malvoideae</taxon>
        <taxon>Gossypium</taxon>
    </lineage>
</organism>
<dbReference type="Proteomes" id="UP001358586">
    <property type="component" value="Chromosome 11"/>
</dbReference>
<dbReference type="PANTHER" id="PTHR31286">
    <property type="entry name" value="GLYCINE-RICH CELL WALL STRUCTURAL PROTEIN 1.8-LIKE"/>
    <property type="match status" value="1"/>
</dbReference>
<sequence length="151" mass="16708">MIEDPPSRAVKKVRRREEDPLDGGGGSKQTEPVGSKLFSFTDVVMNSNQLNNSLNNNVVAWVRTLGLSGSLYKRSILQAIGEMVGNVIKIDLTTDKRVRGQFARFAVQIDLKKPLVSRIRIASRIHIVEYRSLPTICFGCGTFGHLKGGRP</sequence>
<evidence type="ECO:0008006" key="4">
    <source>
        <dbReference type="Google" id="ProtNLM"/>
    </source>
</evidence>
<feature type="region of interest" description="Disordered" evidence="1">
    <location>
        <begin position="1"/>
        <end position="33"/>
    </location>
</feature>
<evidence type="ECO:0000256" key="1">
    <source>
        <dbReference type="SAM" id="MobiDB-lite"/>
    </source>
</evidence>
<protein>
    <recommendedName>
        <fullName evidence="4">Zinc knuckle CX2CX4HX4C domain-containing protein</fullName>
    </recommendedName>
</protein>
<accession>A0ABR0N5R7</accession>
<evidence type="ECO:0000313" key="3">
    <source>
        <dbReference type="Proteomes" id="UP001358586"/>
    </source>
</evidence>
<dbReference type="EMBL" id="JARKNE010000011">
    <property type="protein sequence ID" value="KAK5785913.1"/>
    <property type="molecule type" value="Genomic_DNA"/>
</dbReference>
<dbReference type="InterPro" id="IPR040256">
    <property type="entry name" value="At4g02000-like"/>
</dbReference>
<keyword evidence="3" id="KW-1185">Reference proteome</keyword>
<dbReference type="PANTHER" id="PTHR31286:SF173">
    <property type="entry name" value="DUF4283 DOMAIN-CONTAINING PROTEIN"/>
    <property type="match status" value="1"/>
</dbReference>
<reference evidence="2 3" key="1">
    <citation type="submission" date="2023-03" db="EMBL/GenBank/DDBJ databases">
        <title>WGS of Gossypium arboreum.</title>
        <authorList>
            <person name="Yu D."/>
        </authorList>
    </citation>
    <scope>NUCLEOTIDE SEQUENCE [LARGE SCALE GENOMIC DNA]</scope>
    <source>
        <tissue evidence="2">Leaf</tissue>
    </source>
</reference>
<evidence type="ECO:0000313" key="2">
    <source>
        <dbReference type="EMBL" id="KAK5785913.1"/>
    </source>
</evidence>
<comment type="caution">
    <text evidence="2">The sequence shown here is derived from an EMBL/GenBank/DDBJ whole genome shotgun (WGS) entry which is preliminary data.</text>
</comment>
<name>A0ABR0N5R7_GOSAR</name>
<proteinExistence type="predicted"/>
<gene>
    <name evidence="2" type="ORF">PVK06_040535</name>
</gene>